<reference evidence="4" key="1">
    <citation type="journal article" date="2014" name="Front. Microbiol.">
        <title>High frequency of phylogenetically diverse reductive dehalogenase-homologous genes in deep subseafloor sedimentary metagenomes.</title>
        <authorList>
            <person name="Kawai M."/>
            <person name="Futagami T."/>
            <person name="Toyoda A."/>
            <person name="Takaki Y."/>
            <person name="Nishi S."/>
            <person name="Hori S."/>
            <person name="Arai W."/>
            <person name="Tsubouchi T."/>
            <person name="Morono Y."/>
            <person name="Uchiyama I."/>
            <person name="Ito T."/>
            <person name="Fujiyama A."/>
            <person name="Inagaki F."/>
            <person name="Takami H."/>
        </authorList>
    </citation>
    <scope>NUCLEOTIDE SEQUENCE</scope>
    <source>
        <strain evidence="4">Expedition CK06-06</strain>
    </source>
</reference>
<keyword evidence="1" id="KW-0732">Signal</keyword>
<evidence type="ECO:0000256" key="1">
    <source>
        <dbReference type="ARBA" id="ARBA00022729"/>
    </source>
</evidence>
<dbReference type="Pfam" id="PF14312">
    <property type="entry name" value="FG-GAP_2"/>
    <property type="match status" value="6"/>
</dbReference>
<name>X0SR68_9ZZZZ</name>
<keyword evidence="3" id="KW-0325">Glycoprotein</keyword>
<protein>
    <recommendedName>
        <fullName evidence="5">SD-repeat containing protein B domain-containing protein</fullName>
    </recommendedName>
</protein>
<keyword evidence="2" id="KW-0677">Repeat</keyword>
<dbReference type="PROSITE" id="PS51470">
    <property type="entry name" value="FG_GAP"/>
    <property type="match status" value="1"/>
</dbReference>
<gene>
    <name evidence="4" type="ORF">S01H1_11985</name>
</gene>
<feature type="non-terminal residue" evidence="4">
    <location>
        <position position="1"/>
    </location>
</feature>
<dbReference type="PANTHER" id="PTHR36220">
    <property type="entry name" value="UNNAMED PRODUCT"/>
    <property type="match status" value="1"/>
</dbReference>
<dbReference type="InterPro" id="IPR013519">
    <property type="entry name" value="Int_alpha_beta-p"/>
</dbReference>
<dbReference type="InterPro" id="IPR013517">
    <property type="entry name" value="FG-GAP"/>
</dbReference>
<evidence type="ECO:0000313" key="4">
    <source>
        <dbReference type="EMBL" id="GAF83559.1"/>
    </source>
</evidence>
<dbReference type="AlphaFoldDB" id="X0SR68"/>
<proteinExistence type="predicted"/>
<dbReference type="SUPFAM" id="SSF117074">
    <property type="entry name" value="Hypothetical protein PA1324"/>
    <property type="match status" value="1"/>
</dbReference>
<dbReference type="SUPFAM" id="SSF69318">
    <property type="entry name" value="Integrin alpha N-terminal domain"/>
    <property type="match status" value="1"/>
</dbReference>
<comment type="caution">
    <text evidence="4">The sequence shown here is derived from an EMBL/GenBank/DDBJ whole genome shotgun (WGS) entry which is preliminary data.</text>
</comment>
<dbReference type="Gene3D" id="2.60.40.10">
    <property type="entry name" value="Immunoglobulins"/>
    <property type="match status" value="1"/>
</dbReference>
<evidence type="ECO:0008006" key="5">
    <source>
        <dbReference type="Google" id="ProtNLM"/>
    </source>
</evidence>
<evidence type="ECO:0000256" key="2">
    <source>
        <dbReference type="ARBA" id="ARBA00022737"/>
    </source>
</evidence>
<dbReference type="Gene3D" id="2.130.10.130">
    <property type="entry name" value="Integrin alpha, N-terminal"/>
    <property type="match status" value="2"/>
</dbReference>
<dbReference type="InterPro" id="IPR013783">
    <property type="entry name" value="Ig-like_fold"/>
</dbReference>
<dbReference type="InterPro" id="IPR028994">
    <property type="entry name" value="Integrin_alpha_N"/>
</dbReference>
<dbReference type="PANTHER" id="PTHR36220:SF1">
    <property type="entry name" value="GAMMA TUBULIN COMPLEX COMPONENT C-TERMINAL DOMAIN-CONTAINING PROTEIN"/>
    <property type="match status" value="1"/>
</dbReference>
<dbReference type="EMBL" id="BARS01006129">
    <property type="protein sequence ID" value="GAF83559.1"/>
    <property type="molecule type" value="Genomic_DNA"/>
</dbReference>
<feature type="non-terminal residue" evidence="4">
    <location>
        <position position="422"/>
    </location>
</feature>
<accession>X0SR68</accession>
<evidence type="ECO:0000256" key="3">
    <source>
        <dbReference type="ARBA" id="ARBA00023180"/>
    </source>
</evidence>
<sequence length="422" mass="44776">SGDYAIVGAYGDDDNGSSSGSVYIFYYDGTSWSEQAKLTAASDGSTNDYFGYSVSISGDYAIVGAYGDGVNLGSAYIFQRNGTSWSLQAKLLASDGDYDDWFGYSVSISGDYAIVGARYDDDNGTNSGSAYIFYYNGTYWPQHQQAKLLVSDGAADDTFGQSVSISGDYAIVGAHGDDDNGSQSGSAYIFERSGTSWNQQGKLLASDGADLDYFGNSVSISGDFAIVGANYGDGNEVGSGSAYIFKRDGTSWSEQAKLTATDGAAGDRFGISVSISGDYAIVGAYADDDNGTNSGSAYIYLGLSEIHGTKWHDTDGDFVEDTDETGMGGWRIYIDVNENGQFDAGEPNDITDANGNYVLIVPEGTYLIAEEDRPCWEQTYPGGDGTFTVTLGIAEIVQGLNFGTARPTEIHPSGFQQDQQDK</sequence>
<organism evidence="4">
    <name type="scientific">marine sediment metagenome</name>
    <dbReference type="NCBI Taxonomy" id="412755"/>
    <lineage>
        <taxon>unclassified sequences</taxon>
        <taxon>metagenomes</taxon>
        <taxon>ecological metagenomes</taxon>
    </lineage>
</organism>